<dbReference type="Pfam" id="PF00069">
    <property type="entry name" value="Pkinase"/>
    <property type="match status" value="1"/>
</dbReference>
<reference evidence="3 4" key="1">
    <citation type="submission" date="2024-10" db="EMBL/GenBank/DDBJ databases">
        <title>Updated reference genomes for cyclostephanoid diatoms.</title>
        <authorList>
            <person name="Roberts W.R."/>
            <person name="Alverson A.J."/>
        </authorList>
    </citation>
    <scope>NUCLEOTIDE SEQUENCE [LARGE SCALE GENOMIC DNA]</scope>
    <source>
        <strain evidence="3 4">AJA228-03</strain>
    </source>
</reference>
<dbReference type="PANTHER" id="PTHR44167:SF30">
    <property type="entry name" value="PHOSPHORYLASE KINASE"/>
    <property type="match status" value="1"/>
</dbReference>
<feature type="region of interest" description="Disordered" evidence="1">
    <location>
        <begin position="47"/>
        <end position="66"/>
    </location>
</feature>
<feature type="domain" description="Protein kinase" evidence="2">
    <location>
        <begin position="26"/>
        <end position="436"/>
    </location>
</feature>
<dbReference type="EMBL" id="JALLPB020000380">
    <property type="protein sequence ID" value="KAL3809752.1"/>
    <property type="molecule type" value="Genomic_DNA"/>
</dbReference>
<accession>A0ABD3RBK1</accession>
<dbReference type="Proteomes" id="UP001530377">
    <property type="component" value="Unassembled WGS sequence"/>
</dbReference>
<dbReference type="PROSITE" id="PS50011">
    <property type="entry name" value="PROTEIN_KINASE_DOM"/>
    <property type="match status" value="1"/>
</dbReference>
<dbReference type="CDD" id="cd00180">
    <property type="entry name" value="PKc"/>
    <property type="match status" value="1"/>
</dbReference>
<evidence type="ECO:0000259" key="2">
    <source>
        <dbReference type="PROSITE" id="PS50011"/>
    </source>
</evidence>
<dbReference type="InterPro" id="IPR011009">
    <property type="entry name" value="Kinase-like_dom_sf"/>
</dbReference>
<dbReference type="AlphaFoldDB" id="A0ABD3RBK1"/>
<dbReference type="SMART" id="SM00220">
    <property type="entry name" value="S_TKc"/>
    <property type="match status" value="1"/>
</dbReference>
<comment type="caution">
    <text evidence="3">The sequence shown here is derived from an EMBL/GenBank/DDBJ whole genome shotgun (WGS) entry which is preliminary data.</text>
</comment>
<dbReference type="PANTHER" id="PTHR44167">
    <property type="entry name" value="OVARIAN-SPECIFIC SERINE/THREONINE-PROTEIN KINASE LOK-RELATED"/>
    <property type="match status" value="1"/>
</dbReference>
<keyword evidence="4" id="KW-1185">Reference proteome</keyword>
<evidence type="ECO:0000313" key="4">
    <source>
        <dbReference type="Proteomes" id="UP001530377"/>
    </source>
</evidence>
<organism evidence="3 4">
    <name type="scientific">Cyclostephanos tholiformis</name>
    <dbReference type="NCBI Taxonomy" id="382380"/>
    <lineage>
        <taxon>Eukaryota</taxon>
        <taxon>Sar</taxon>
        <taxon>Stramenopiles</taxon>
        <taxon>Ochrophyta</taxon>
        <taxon>Bacillariophyta</taxon>
        <taxon>Coscinodiscophyceae</taxon>
        <taxon>Thalassiosirophycidae</taxon>
        <taxon>Stephanodiscales</taxon>
        <taxon>Stephanodiscaceae</taxon>
        <taxon>Cyclostephanos</taxon>
    </lineage>
</organism>
<evidence type="ECO:0000313" key="3">
    <source>
        <dbReference type="EMBL" id="KAL3809752.1"/>
    </source>
</evidence>
<proteinExistence type="predicted"/>
<dbReference type="PROSITE" id="PS00108">
    <property type="entry name" value="PROTEIN_KINASE_ST"/>
    <property type="match status" value="1"/>
</dbReference>
<protein>
    <recommendedName>
        <fullName evidence="2">Protein kinase domain-containing protein</fullName>
    </recommendedName>
</protein>
<dbReference type="InterPro" id="IPR000719">
    <property type="entry name" value="Prot_kinase_dom"/>
</dbReference>
<feature type="compositionally biased region" description="Acidic residues" evidence="1">
    <location>
        <begin position="56"/>
        <end position="66"/>
    </location>
</feature>
<sequence length="472" mass="52275">MDSVGASSGTKKDMESLWPRQIEDNYERIRPLGEGAFGIVWLAKAKDREDKKAGDDGDGDESLDSFGDEDSFGAHVPLKGDLPVYVAIKQIATAREEDRKYASREIAILSEVNHPNIVKCLRHVEMPRSQLVVMTLADGPNLGDLVTLGGALSLSLVRLAARQLISAVAYLHGRGVIHRDIKPDNCILVSKTATTSTHHDISTKDDWMSNDSYWDDTAVFEENEWKIVLVDFGFAKALRPDECGTQNSGRHHSVRTLVQRGIEKQASQILERKASSIPSSAPDRTLMKKRTFIVTRRPSSFQKITIRAMSALGTRDFAAPEVKNARAKSVGDAALTESVSDYGLISDAYSIGITIRVMLTGIPAKEENEMAFMSSQDGVLSAIFSCCSTKKARRRKRRYKWLDETPKPARELVLKMTNPLYANRLSVPMAREELWIKGGMTKEDPVITLPEGDFPAGIDDPIKFLKCANASY</sequence>
<evidence type="ECO:0000256" key="1">
    <source>
        <dbReference type="SAM" id="MobiDB-lite"/>
    </source>
</evidence>
<dbReference type="Gene3D" id="3.30.200.20">
    <property type="entry name" value="Phosphorylase Kinase, domain 1"/>
    <property type="match status" value="1"/>
</dbReference>
<dbReference type="Gene3D" id="1.10.510.10">
    <property type="entry name" value="Transferase(Phosphotransferase) domain 1"/>
    <property type="match status" value="1"/>
</dbReference>
<dbReference type="SUPFAM" id="SSF56112">
    <property type="entry name" value="Protein kinase-like (PK-like)"/>
    <property type="match status" value="1"/>
</dbReference>
<gene>
    <name evidence="3" type="ORF">ACHAXA_011425</name>
</gene>
<name>A0ABD3RBK1_9STRA</name>
<dbReference type="InterPro" id="IPR008271">
    <property type="entry name" value="Ser/Thr_kinase_AS"/>
</dbReference>